<dbReference type="HAMAP" id="MF_00027">
    <property type="entry name" value="CobB_CbiA"/>
    <property type="match status" value="1"/>
</dbReference>
<dbReference type="InterPro" id="IPR011698">
    <property type="entry name" value="GATase_3"/>
</dbReference>
<gene>
    <name evidence="10" type="primary">cobB</name>
    <name evidence="7" type="synonym">cbiA</name>
    <name evidence="10" type="ORF">IQ217_15620</name>
</gene>
<dbReference type="Proteomes" id="UP000658720">
    <property type="component" value="Unassembled WGS sequence"/>
</dbReference>
<keyword evidence="2 7" id="KW-0436">Ligase</keyword>
<comment type="domain">
    <text evidence="7">Comprises of two domains. The C-terminal domain contains the binding site for glutamine and catalyzes the hydrolysis of this substrate to glutamate and ammonia. The N-terminal domain is anticipated to bind ATP and cobyrinate and catalyzes the ultimate synthesis of the diamide product. The ammonia produced via the glutaminase domain is probably translocated to the adjacent domain via a molecular tunnel, where it reacts with an activated intermediate.</text>
</comment>
<dbReference type="InterPro" id="IPR002586">
    <property type="entry name" value="CobQ/CobB/MinD/ParA_Nub-bd_dom"/>
</dbReference>
<keyword evidence="7" id="KW-0169">Cobalamin biosynthesis</keyword>
<dbReference type="NCBIfam" id="TIGR00379">
    <property type="entry name" value="cobB"/>
    <property type="match status" value="1"/>
</dbReference>
<feature type="domain" description="CobQ/CobB/MinD/ParA nucleotide binding" evidence="8">
    <location>
        <begin position="3"/>
        <end position="190"/>
    </location>
</feature>
<dbReference type="Gene3D" id="3.40.50.300">
    <property type="entry name" value="P-loop containing nucleotide triphosphate hydrolases"/>
    <property type="match status" value="1"/>
</dbReference>
<dbReference type="SUPFAM" id="SSF52540">
    <property type="entry name" value="P-loop containing nucleoside triphosphate hydrolases"/>
    <property type="match status" value="1"/>
</dbReference>
<dbReference type="InterPro" id="IPR029062">
    <property type="entry name" value="Class_I_gatase-like"/>
</dbReference>
<name>A0ABR9VV76_9SYNC</name>
<feature type="site" description="Increases nucleophilicity of active site Cys" evidence="7">
    <location>
        <position position="433"/>
    </location>
</feature>
<proteinExistence type="inferred from homology"/>
<dbReference type="Pfam" id="PF07685">
    <property type="entry name" value="GATase_3"/>
    <property type="match status" value="1"/>
</dbReference>
<evidence type="ECO:0000256" key="6">
    <source>
        <dbReference type="ARBA" id="ARBA00022962"/>
    </source>
</evidence>
<feature type="active site" description="Nucleophile" evidence="7">
    <location>
        <position position="331"/>
    </location>
</feature>
<keyword evidence="4 7" id="KW-0067">ATP-binding</keyword>
<sequence length="458" mass="50967">MTVIIAGERSGAGKTTITLAILAYLAQQKLTVQSFKVGPDYIDPMFHSQITGRPCRNLDPFLTSEGYVKDCFHYHSQGTPYSLIEGVMGLFDGVPYQGMGDYASTAHIARLLKLPVIFVVDCQRLSGSIAAIVQGYRHWQPEIALAGIILNRVASDRHLELLKIALAPLDIPILGVFFRQQHLTLPDRHLGLVPCGELPQIQQYFDQLAHLAAQQLDWPKLIPLLKTPTNILPPTNLFNIPIQNPQARLAIAQDQAFNFYYADNLDLLNHCGFELIPFSPLEDNKLPPAIDGIYLGGGFPELFAEPLSRNQSLKNQFKQLINQGLPVYGECGGLMYLSQAITDFTGQTFPMLDILPTAVTMGGKLSLGYRQAQVVNSHSWLWPTEPLRGHEFHRSQMTKLPGQALYRQRGLLAIDQGTMDGWCLGPVQASYLHLHWGNQISPVEKFLATCLAFQKKLS</sequence>
<dbReference type="NCBIfam" id="NF002204">
    <property type="entry name" value="PRK01077.1"/>
    <property type="match status" value="1"/>
</dbReference>
<evidence type="ECO:0000256" key="3">
    <source>
        <dbReference type="ARBA" id="ARBA00022741"/>
    </source>
</evidence>
<keyword evidence="5 7" id="KW-0460">Magnesium</keyword>
<dbReference type="PANTHER" id="PTHR43873">
    <property type="entry name" value="COBYRINATE A,C-DIAMIDE SYNTHASE"/>
    <property type="match status" value="1"/>
</dbReference>
<dbReference type="EC" id="6.3.5.11" evidence="7"/>
<comment type="miscellaneous">
    <text evidence="7">The a and c carboxylates of cobyrinate are activated for nucleophilic attack via formation of a phosphorylated intermediate by ATP. CbiA catalyzes first the amidation of the c-carboxylate, and then that of the a-carboxylate.</text>
</comment>
<protein>
    <recommendedName>
        <fullName evidence="7">Cobyrinate a,c-diamide synthase</fullName>
        <ecNumber evidence="7">6.3.5.11</ecNumber>
    </recommendedName>
    <alternativeName>
        <fullName evidence="7">Cobyrinic acid a,c-diamide synthetase</fullName>
    </alternativeName>
</protein>
<dbReference type="GO" id="GO:0043802">
    <property type="term" value="F:hydrogenobyrinic acid a,c-diamide synthase (glutamine-hydrolysing) activity"/>
    <property type="evidence" value="ECO:0007669"/>
    <property type="project" value="UniProtKB-EC"/>
</dbReference>
<keyword evidence="3 7" id="KW-0547">Nucleotide-binding</keyword>
<feature type="domain" description="CobB/CobQ-like glutamine amidotransferase" evidence="9">
    <location>
        <begin position="249"/>
        <end position="438"/>
    </location>
</feature>
<comment type="similarity">
    <text evidence="7">Belongs to the CobB/CbiA family.</text>
</comment>
<evidence type="ECO:0000259" key="9">
    <source>
        <dbReference type="Pfam" id="PF07685"/>
    </source>
</evidence>
<evidence type="ECO:0000256" key="5">
    <source>
        <dbReference type="ARBA" id="ARBA00022842"/>
    </source>
</evidence>
<evidence type="ECO:0000313" key="10">
    <source>
        <dbReference type="EMBL" id="MBE9255237.1"/>
    </source>
</evidence>
<organism evidence="10 11">
    <name type="scientific">Synechocystis salina LEGE 00031</name>
    <dbReference type="NCBI Taxonomy" id="1828736"/>
    <lineage>
        <taxon>Bacteria</taxon>
        <taxon>Bacillati</taxon>
        <taxon>Cyanobacteriota</taxon>
        <taxon>Cyanophyceae</taxon>
        <taxon>Synechococcales</taxon>
        <taxon>Merismopediaceae</taxon>
        <taxon>Synechocystis</taxon>
    </lineage>
</organism>
<dbReference type="SUPFAM" id="SSF52317">
    <property type="entry name" value="Class I glutamine amidotransferase-like"/>
    <property type="match status" value="1"/>
</dbReference>
<evidence type="ECO:0000256" key="4">
    <source>
        <dbReference type="ARBA" id="ARBA00022840"/>
    </source>
</evidence>
<evidence type="ECO:0000256" key="2">
    <source>
        <dbReference type="ARBA" id="ARBA00022598"/>
    </source>
</evidence>
<dbReference type="CDD" id="cd03130">
    <property type="entry name" value="GATase1_CobB"/>
    <property type="match status" value="1"/>
</dbReference>
<dbReference type="CDD" id="cd05388">
    <property type="entry name" value="CobB_N"/>
    <property type="match status" value="1"/>
</dbReference>
<comment type="caution">
    <text evidence="10">The sequence shown here is derived from an EMBL/GenBank/DDBJ whole genome shotgun (WGS) entry which is preliminary data.</text>
</comment>
<dbReference type="PROSITE" id="PS51274">
    <property type="entry name" value="GATASE_COBBQ"/>
    <property type="match status" value="1"/>
</dbReference>
<evidence type="ECO:0000313" key="11">
    <source>
        <dbReference type="Proteomes" id="UP000658720"/>
    </source>
</evidence>
<dbReference type="Pfam" id="PF01656">
    <property type="entry name" value="CbiA"/>
    <property type="match status" value="1"/>
</dbReference>
<dbReference type="InterPro" id="IPR004484">
    <property type="entry name" value="CbiA/CobB_synth"/>
</dbReference>
<comment type="cofactor">
    <cofactor evidence="1 7">
        <name>Mg(2+)</name>
        <dbReference type="ChEBI" id="CHEBI:18420"/>
    </cofactor>
</comment>
<keyword evidence="6 7" id="KW-0315">Glutamine amidotransferase</keyword>
<evidence type="ECO:0000256" key="7">
    <source>
        <dbReference type="HAMAP-Rule" id="MF_00027"/>
    </source>
</evidence>
<accession>A0ABR9VV76</accession>
<evidence type="ECO:0000256" key="1">
    <source>
        <dbReference type="ARBA" id="ARBA00001946"/>
    </source>
</evidence>
<dbReference type="EMBL" id="JADEVV010000054">
    <property type="protein sequence ID" value="MBE9255237.1"/>
    <property type="molecule type" value="Genomic_DNA"/>
</dbReference>
<keyword evidence="11" id="KW-1185">Reference proteome</keyword>
<dbReference type="PANTHER" id="PTHR43873:SF1">
    <property type="entry name" value="COBYRINATE A,C-DIAMIDE SYNTHASE"/>
    <property type="match status" value="1"/>
</dbReference>
<dbReference type="Gene3D" id="3.40.50.880">
    <property type="match status" value="1"/>
</dbReference>
<comment type="pathway">
    <text evidence="7">Cofactor biosynthesis; adenosylcobalamin biosynthesis; cob(II)yrinate a,c-diamide from sirohydrochlorin (anaerobic route): step 10/10.</text>
</comment>
<dbReference type="InterPro" id="IPR027417">
    <property type="entry name" value="P-loop_NTPase"/>
</dbReference>
<comment type="function">
    <text evidence="7">Catalyzes the ATP-dependent amidation of the two carboxylate groups at positions a and c of cobyrinate, using either L-glutamine or ammonia as the nitrogen source.</text>
</comment>
<reference evidence="10 11" key="1">
    <citation type="submission" date="2020-10" db="EMBL/GenBank/DDBJ databases">
        <authorList>
            <person name="Castelo-Branco R."/>
            <person name="Eusebio N."/>
            <person name="Adriana R."/>
            <person name="Vieira A."/>
            <person name="Brugerolle De Fraissinette N."/>
            <person name="Rezende De Castro R."/>
            <person name="Schneider M.P."/>
            <person name="Vasconcelos V."/>
            <person name="Leao P.N."/>
        </authorList>
    </citation>
    <scope>NUCLEOTIDE SEQUENCE [LARGE SCALE GENOMIC DNA]</scope>
    <source>
        <strain evidence="10 11">LEGE 00031</strain>
    </source>
</reference>
<comment type="catalytic activity">
    <reaction evidence="7">
        <text>cob(II)yrinate + 2 L-glutamine + 2 ATP + 2 H2O = cob(II)yrinate a,c diamide + 2 L-glutamate + 2 ADP + 2 phosphate + 2 H(+)</text>
        <dbReference type="Rhea" id="RHEA:26289"/>
        <dbReference type="ChEBI" id="CHEBI:15377"/>
        <dbReference type="ChEBI" id="CHEBI:15378"/>
        <dbReference type="ChEBI" id="CHEBI:29985"/>
        <dbReference type="ChEBI" id="CHEBI:30616"/>
        <dbReference type="ChEBI" id="CHEBI:43474"/>
        <dbReference type="ChEBI" id="CHEBI:58359"/>
        <dbReference type="ChEBI" id="CHEBI:58537"/>
        <dbReference type="ChEBI" id="CHEBI:58894"/>
        <dbReference type="ChEBI" id="CHEBI:456216"/>
        <dbReference type="EC" id="6.3.5.11"/>
    </reaction>
</comment>
<evidence type="ECO:0000259" key="8">
    <source>
        <dbReference type="Pfam" id="PF01656"/>
    </source>
</evidence>